<name>A0ABY9RJ23_9BURK</name>
<proteinExistence type="predicted"/>
<accession>A0ABY9RJ23</accession>
<sequence>MAMAMAMCAKIGKFWKNYLSMPLLRLVMNFELRRLIDPKKWGSQSGKG</sequence>
<protein>
    <submittedName>
        <fullName evidence="1">Uncharacterized protein</fullName>
    </submittedName>
</protein>
<keyword evidence="2" id="KW-1185">Reference proteome</keyword>
<reference evidence="1" key="1">
    <citation type="submission" date="2023-09" db="EMBL/GenBank/DDBJ databases">
        <title>Undibacterium sp. 20NA77.5 isolated from freshwater.</title>
        <authorList>
            <person name="Le V."/>
            <person name="Ko S.-R."/>
            <person name="Ahn C.-Y."/>
            <person name="Oh H.-M."/>
        </authorList>
    </citation>
    <scope>NUCLEOTIDE SEQUENCE</scope>
    <source>
        <strain evidence="1">20NA77.5</strain>
    </source>
</reference>
<evidence type="ECO:0000313" key="2">
    <source>
        <dbReference type="Proteomes" id="UP001181355"/>
    </source>
</evidence>
<dbReference type="EMBL" id="CP133720">
    <property type="protein sequence ID" value="WMW80926.1"/>
    <property type="molecule type" value="Genomic_DNA"/>
</dbReference>
<dbReference type="Proteomes" id="UP001181355">
    <property type="component" value="Chromosome"/>
</dbReference>
<gene>
    <name evidence="1" type="ORF">RF679_01270</name>
</gene>
<evidence type="ECO:0000313" key="1">
    <source>
        <dbReference type="EMBL" id="WMW80926.1"/>
    </source>
</evidence>
<organism evidence="1 2">
    <name type="scientific">Undibacterium cyanobacteriorum</name>
    <dbReference type="NCBI Taxonomy" id="3073561"/>
    <lineage>
        <taxon>Bacteria</taxon>
        <taxon>Pseudomonadati</taxon>
        <taxon>Pseudomonadota</taxon>
        <taxon>Betaproteobacteria</taxon>
        <taxon>Burkholderiales</taxon>
        <taxon>Oxalobacteraceae</taxon>
        <taxon>Undibacterium</taxon>
    </lineage>
</organism>
<dbReference type="RefSeq" id="WP_309482417.1">
    <property type="nucleotide sequence ID" value="NZ_CP133720.1"/>
</dbReference>